<evidence type="ECO:0000256" key="3">
    <source>
        <dbReference type="ARBA" id="ARBA00023004"/>
    </source>
</evidence>
<sequence>MSEVILAKNSGFCFGVQRAVKEALRIQKEYNSKIYTLGPLIHNSDVVNFLEENSIFAIDLEDIHELNTGDVVVIRSHGVSEAVFDELEKRQLTVINATCPFVTNIQNKVKKYSKEGYHIVILGDKNHPEVMGINGWCNNEALITKDGNFDVNIPQKVCVVAQTTEKMANWENTLKNLNSVKEVLAFNTICAATDVRQKSTNKISKETDAMIVIGGKNSSNTTKLYQIAKENCENTIHIENAKELPMSFIEKNNIKKIGVTAGASTPDWIIREVLDIMNTENNNFEDQLSLMNELDKRFAIGDEVQGEILSKTRDSILVSLIGYKSDGIIPFTELSAKEDPITFSETLNIGDNISAKVIKLQNGDGYVVLSRLEYERDEAFKELEQNFTEGNTFEVTVKEAKEKGLVANYKGVRIFIPASQIDVKFTDNKEEYVGKNLVVKLIDFSLKNPVKVVASRRILLEDVKTAEDAKAWESFNLGDVVKGEVKRFTDFGAFVEINGIDGLLHLSQISWNHVKKVSDVLKEGQTIEVKVIGLDKEAKKLSLSMKELIAKPWDNAKEKYPEESIVLGKVVRLNDFGAFVELEPGVDGLVHISKISHSRIEHPSEVLKVGQEIKAKILGVDEEKKRISLSIKDI</sequence>
<dbReference type="SMART" id="SM00316">
    <property type="entry name" value="S1"/>
    <property type="match status" value="4"/>
</dbReference>
<dbReference type="PROSITE" id="PS50126">
    <property type="entry name" value="S1"/>
    <property type="match status" value="4"/>
</dbReference>
<keyword evidence="6 8" id="KW-0560">Oxidoreductase</keyword>
<evidence type="ECO:0000313" key="8">
    <source>
        <dbReference type="EMBL" id="MVX65868.1"/>
    </source>
</evidence>
<comment type="function">
    <text evidence="6">Catalyzes the conversion of 1-hydroxy-2-methyl-2-(E)-butenyl 4-diphosphate (HMBPP) into a mixture of isopentenyl diphosphate (IPP) and dimethylallyl diphosphate (DMAPP). Acts in the terminal step of the DOXP/MEP pathway for isoprenoid precursor biosynthesis.</text>
</comment>
<feature type="domain" description="S1 motif" evidence="7">
    <location>
        <begin position="390"/>
        <end position="457"/>
    </location>
</feature>
<comment type="cofactor">
    <cofactor evidence="6">
        <name>[4Fe-4S] cluster</name>
        <dbReference type="ChEBI" id="CHEBI:49883"/>
    </cofactor>
    <text evidence="6">Binds 1 [4Fe-4S] cluster per subunit.</text>
</comment>
<keyword evidence="3 6" id="KW-0408">Iron</keyword>
<evidence type="ECO:0000256" key="2">
    <source>
        <dbReference type="ARBA" id="ARBA00022723"/>
    </source>
</evidence>
<proteinExistence type="inferred from homology"/>
<feature type="binding site" evidence="6">
    <location>
        <position position="190"/>
    </location>
    <ligand>
        <name>[4Fe-4S] cluster</name>
        <dbReference type="ChEBI" id="CHEBI:49883"/>
    </ligand>
</feature>
<feature type="binding site" evidence="6">
    <location>
        <position position="220"/>
    </location>
    <ligand>
        <name>dimethylallyl diphosphate</name>
        <dbReference type="ChEBI" id="CHEBI:57623"/>
    </ligand>
</feature>
<dbReference type="PANTHER" id="PTHR30426">
    <property type="entry name" value="4-HYDROXY-3-METHYLBUT-2-ENYL DIPHOSPHATE REDUCTASE"/>
    <property type="match status" value="1"/>
</dbReference>
<dbReference type="STRING" id="225345.CLCHR_44040"/>
<feature type="binding site" evidence="6">
    <location>
        <position position="42"/>
    </location>
    <ligand>
        <name>dimethylallyl diphosphate</name>
        <dbReference type="ChEBI" id="CHEBI:57623"/>
    </ligand>
</feature>
<evidence type="ECO:0000313" key="9">
    <source>
        <dbReference type="EMBL" id="OPJ57467.1"/>
    </source>
</evidence>
<feature type="binding site" evidence="6">
    <location>
        <position position="218"/>
    </location>
    <ligand>
        <name>(2E)-4-hydroxy-3-methylbut-2-enyl diphosphate</name>
        <dbReference type="ChEBI" id="CHEBI:128753"/>
    </ligand>
</feature>
<dbReference type="CDD" id="cd05687">
    <property type="entry name" value="S1_RPS1_repeat_ec1_hs1"/>
    <property type="match status" value="1"/>
</dbReference>
<keyword evidence="6" id="KW-0414">Isoprene biosynthesis</keyword>
<dbReference type="NCBIfam" id="NF000907">
    <property type="entry name" value="PRK00087.1"/>
    <property type="match status" value="1"/>
</dbReference>
<feature type="binding site" evidence="6">
    <location>
        <position position="264"/>
    </location>
    <ligand>
        <name>isopentenyl diphosphate</name>
        <dbReference type="ChEBI" id="CHEBI:128769"/>
    </ligand>
</feature>
<feature type="domain" description="S1 motif" evidence="7">
    <location>
        <begin position="301"/>
        <end position="372"/>
    </location>
</feature>
<dbReference type="EMBL" id="WSRQ01000040">
    <property type="protein sequence ID" value="MVX65868.1"/>
    <property type="molecule type" value="Genomic_DNA"/>
</dbReference>
<dbReference type="InterPro" id="IPR035104">
    <property type="entry name" value="Ribosomal_protein_S1-like"/>
</dbReference>
<evidence type="ECO:0000256" key="1">
    <source>
        <dbReference type="ARBA" id="ARBA00022485"/>
    </source>
</evidence>
<evidence type="ECO:0000313" key="10">
    <source>
        <dbReference type="Proteomes" id="UP000191056"/>
    </source>
</evidence>
<dbReference type="Gene3D" id="3.40.1010.20">
    <property type="entry name" value="4-hydroxy-3-methylbut-2-enyl diphosphate reductase, catalytic domain"/>
    <property type="match status" value="2"/>
</dbReference>
<dbReference type="Pfam" id="PF00575">
    <property type="entry name" value="S1"/>
    <property type="match status" value="3"/>
</dbReference>
<dbReference type="GO" id="GO:0016114">
    <property type="term" value="P:terpenoid biosynthetic process"/>
    <property type="evidence" value="ECO:0007669"/>
    <property type="project" value="UniProtKB-UniRule"/>
</dbReference>
<dbReference type="CDD" id="cd05688">
    <property type="entry name" value="S1_RPS1_repeat_ec3"/>
    <property type="match status" value="1"/>
</dbReference>
<feature type="binding site" evidence="6">
    <location>
        <position position="218"/>
    </location>
    <ligand>
        <name>isopentenyl diphosphate</name>
        <dbReference type="ChEBI" id="CHEBI:128769"/>
    </ligand>
</feature>
<protein>
    <recommendedName>
        <fullName evidence="6">4-hydroxy-3-methylbut-2-enyl diphosphate reductase</fullName>
        <shortName evidence="6">HMBPP reductase</shortName>
        <ecNumber evidence="6">1.17.7.4</ecNumber>
    </recommendedName>
</protein>
<keyword evidence="8" id="KW-0689">Ribosomal protein</keyword>
<feature type="binding site" evidence="6">
    <location>
        <position position="127"/>
    </location>
    <ligand>
        <name>dimethylallyl diphosphate</name>
        <dbReference type="ChEBI" id="CHEBI:57623"/>
    </ligand>
</feature>
<dbReference type="OrthoDB" id="9804077at2"/>
<dbReference type="Proteomes" id="UP000191056">
    <property type="component" value="Unassembled WGS sequence"/>
</dbReference>
<evidence type="ECO:0000256" key="6">
    <source>
        <dbReference type="HAMAP-Rule" id="MF_00191"/>
    </source>
</evidence>
<evidence type="ECO:0000259" key="7">
    <source>
        <dbReference type="PROSITE" id="PS50126"/>
    </source>
</evidence>
<feature type="binding site" evidence="6">
    <location>
        <position position="77"/>
    </location>
    <ligand>
        <name>(2E)-4-hydroxy-3-methylbut-2-enyl diphosphate</name>
        <dbReference type="ChEBI" id="CHEBI:128753"/>
    </ligand>
</feature>
<keyword evidence="2 6" id="KW-0479">Metal-binding</keyword>
<comment type="function">
    <text evidence="5">Binds mRNA; thus facilitating recognition of the initiation point. It is needed to translate mRNA with a short Shine-Dalgarno (SD) purine-rich sequence.</text>
</comment>
<feature type="binding site" evidence="6">
    <location>
        <position position="13"/>
    </location>
    <ligand>
        <name>[4Fe-4S] cluster</name>
        <dbReference type="ChEBI" id="CHEBI:49883"/>
    </ligand>
</feature>
<feature type="binding site" evidence="6">
    <location>
        <position position="42"/>
    </location>
    <ligand>
        <name>isopentenyl diphosphate</name>
        <dbReference type="ChEBI" id="CHEBI:128769"/>
    </ligand>
</feature>
<feature type="domain" description="S1 motif" evidence="7">
    <location>
        <begin position="563"/>
        <end position="632"/>
    </location>
</feature>
<feature type="binding site" evidence="6">
    <location>
        <position position="220"/>
    </location>
    <ligand>
        <name>(2E)-4-hydroxy-3-methylbut-2-enyl diphosphate</name>
        <dbReference type="ChEBI" id="CHEBI:128753"/>
    </ligand>
</feature>
<feature type="binding site" evidence="6">
    <location>
        <position position="264"/>
    </location>
    <ligand>
        <name>(2E)-4-hydroxy-3-methylbut-2-enyl diphosphate</name>
        <dbReference type="ChEBI" id="CHEBI:128753"/>
    </ligand>
</feature>
<dbReference type="PRINTS" id="PR00681">
    <property type="entry name" value="RIBOSOMALS1"/>
</dbReference>
<dbReference type="RefSeq" id="WP_079442018.1">
    <property type="nucleotide sequence ID" value="NZ_MZGT01000096.1"/>
</dbReference>
<feature type="binding site" evidence="6">
    <location>
        <position position="219"/>
    </location>
    <ligand>
        <name>isopentenyl diphosphate</name>
        <dbReference type="ChEBI" id="CHEBI:128769"/>
    </ligand>
</feature>
<dbReference type="InterPro" id="IPR003029">
    <property type="entry name" value="S1_domain"/>
</dbReference>
<comment type="catalytic activity">
    <reaction evidence="6">
        <text>dimethylallyl diphosphate + 2 oxidized [2Fe-2S]-[ferredoxin] + H2O = (2E)-4-hydroxy-3-methylbut-2-enyl diphosphate + 2 reduced [2Fe-2S]-[ferredoxin] + 2 H(+)</text>
        <dbReference type="Rhea" id="RHEA:24825"/>
        <dbReference type="Rhea" id="RHEA-COMP:10000"/>
        <dbReference type="Rhea" id="RHEA-COMP:10001"/>
        <dbReference type="ChEBI" id="CHEBI:15377"/>
        <dbReference type="ChEBI" id="CHEBI:15378"/>
        <dbReference type="ChEBI" id="CHEBI:33737"/>
        <dbReference type="ChEBI" id="CHEBI:33738"/>
        <dbReference type="ChEBI" id="CHEBI:57623"/>
        <dbReference type="ChEBI" id="CHEBI:128753"/>
        <dbReference type="EC" id="1.17.7.4"/>
    </reaction>
</comment>
<dbReference type="UniPathway" id="UPA00056">
    <property type="reaction ID" value="UER00097"/>
</dbReference>
<feature type="active site" description="Proton donor" evidence="6">
    <location>
        <position position="129"/>
    </location>
</feature>
<dbReference type="EMBL" id="MZGT01000096">
    <property type="protein sequence ID" value="OPJ57467.1"/>
    <property type="molecule type" value="Genomic_DNA"/>
</dbReference>
<comment type="similarity">
    <text evidence="6">Belongs to the IspH family.</text>
</comment>
<reference evidence="9 10" key="1">
    <citation type="submission" date="2017-03" db="EMBL/GenBank/DDBJ databases">
        <title>Genome sequence of Clostridium chromiireducens DSM 23318.</title>
        <authorList>
            <person name="Poehlein A."/>
            <person name="Daniel R."/>
        </authorList>
    </citation>
    <scope>NUCLEOTIDE SEQUENCE [LARGE SCALE GENOMIC DNA]</scope>
    <source>
        <strain evidence="9 10">DSM 23318</strain>
    </source>
</reference>
<feature type="binding site" evidence="6">
    <location>
        <position position="220"/>
    </location>
    <ligand>
        <name>isopentenyl diphosphate</name>
        <dbReference type="ChEBI" id="CHEBI:128769"/>
    </ligand>
</feature>
<comment type="caution">
    <text evidence="9">The sequence shown here is derived from an EMBL/GenBank/DDBJ whole genome shotgun (WGS) entry which is preliminary data.</text>
</comment>
<dbReference type="GO" id="GO:0050992">
    <property type="term" value="P:dimethylallyl diphosphate biosynthetic process"/>
    <property type="evidence" value="ECO:0007669"/>
    <property type="project" value="UniProtKB-UniRule"/>
</dbReference>
<evidence type="ECO:0000256" key="5">
    <source>
        <dbReference type="ARBA" id="ARBA00025604"/>
    </source>
</evidence>
<feature type="binding site" evidence="6">
    <location>
        <position position="264"/>
    </location>
    <ligand>
        <name>dimethylallyl diphosphate</name>
        <dbReference type="ChEBI" id="CHEBI:57623"/>
    </ligand>
</feature>
<dbReference type="GO" id="GO:0003676">
    <property type="term" value="F:nucleic acid binding"/>
    <property type="evidence" value="ECO:0007669"/>
    <property type="project" value="InterPro"/>
</dbReference>
<evidence type="ECO:0000256" key="4">
    <source>
        <dbReference type="ARBA" id="ARBA00023014"/>
    </source>
</evidence>
<comment type="catalytic activity">
    <reaction evidence="6">
        <text>isopentenyl diphosphate + 2 oxidized [2Fe-2S]-[ferredoxin] + H2O = (2E)-4-hydroxy-3-methylbut-2-enyl diphosphate + 2 reduced [2Fe-2S]-[ferredoxin] + 2 H(+)</text>
        <dbReference type="Rhea" id="RHEA:24488"/>
        <dbReference type="Rhea" id="RHEA-COMP:10000"/>
        <dbReference type="Rhea" id="RHEA-COMP:10001"/>
        <dbReference type="ChEBI" id="CHEBI:15377"/>
        <dbReference type="ChEBI" id="CHEBI:15378"/>
        <dbReference type="ChEBI" id="CHEBI:33737"/>
        <dbReference type="ChEBI" id="CHEBI:33738"/>
        <dbReference type="ChEBI" id="CHEBI:128753"/>
        <dbReference type="ChEBI" id="CHEBI:128769"/>
        <dbReference type="EC" id="1.17.7.4"/>
    </reaction>
</comment>
<comment type="pathway">
    <text evidence="6">Isoprenoid biosynthesis; isopentenyl diphosphate biosynthesis via DXP pathway; isopentenyl diphosphate from 1-deoxy-D-xylulose 5-phosphate: step 6/6.</text>
</comment>
<dbReference type="AlphaFoldDB" id="A0A1V4ID72"/>
<dbReference type="HAMAP" id="MF_00191">
    <property type="entry name" value="IspH"/>
    <property type="match status" value="1"/>
</dbReference>
<dbReference type="UniPathway" id="UPA00059">
    <property type="reaction ID" value="UER00105"/>
</dbReference>
<feature type="binding site" evidence="6">
    <location>
        <position position="127"/>
    </location>
    <ligand>
        <name>isopentenyl diphosphate</name>
        <dbReference type="ChEBI" id="CHEBI:128769"/>
    </ligand>
</feature>
<feature type="binding site" evidence="6">
    <location>
        <position position="219"/>
    </location>
    <ligand>
        <name>(2E)-4-hydroxy-3-methylbut-2-enyl diphosphate</name>
        <dbReference type="ChEBI" id="CHEBI:128753"/>
    </ligand>
</feature>
<dbReference type="PANTHER" id="PTHR30426:SF0">
    <property type="entry name" value="4-HYDROXY-3-METHYLBUT-2-ENYL DIPHOSPHATE REDUCTASE"/>
    <property type="match status" value="1"/>
</dbReference>
<dbReference type="EC" id="1.17.7.4" evidence="6"/>
<dbReference type="Gene3D" id="3.40.50.11270">
    <property type="match status" value="1"/>
</dbReference>
<keyword evidence="4 6" id="KW-0411">Iron-sulfur</keyword>
<dbReference type="GO" id="GO:0005840">
    <property type="term" value="C:ribosome"/>
    <property type="evidence" value="ECO:0007669"/>
    <property type="project" value="UniProtKB-KW"/>
</dbReference>
<keyword evidence="8" id="KW-0687">Ribonucleoprotein</keyword>
<dbReference type="Proteomes" id="UP000656077">
    <property type="component" value="Unassembled WGS sequence"/>
</dbReference>
<accession>A0A1V4ID72</accession>
<dbReference type="NCBIfam" id="TIGR00216">
    <property type="entry name" value="ispH_lytB"/>
    <property type="match status" value="1"/>
</dbReference>
<feature type="binding site" evidence="6">
    <location>
        <position position="77"/>
    </location>
    <ligand>
        <name>dimethylallyl diphosphate</name>
        <dbReference type="ChEBI" id="CHEBI:57623"/>
    </ligand>
</feature>
<dbReference type="FunFam" id="2.40.50.140:FF:000103">
    <property type="entry name" value="protein RRP5 homolog"/>
    <property type="match status" value="1"/>
</dbReference>
<dbReference type="NCBIfam" id="NF005208">
    <property type="entry name" value="PRK06676.1"/>
    <property type="match status" value="1"/>
</dbReference>
<feature type="binding site" evidence="6">
    <location>
        <position position="218"/>
    </location>
    <ligand>
        <name>dimethylallyl diphosphate</name>
        <dbReference type="ChEBI" id="CHEBI:57623"/>
    </ligand>
</feature>
<feature type="binding site" evidence="6">
    <location>
        <position position="77"/>
    </location>
    <ligand>
        <name>isopentenyl diphosphate</name>
        <dbReference type="ChEBI" id="CHEBI:128769"/>
    </ligand>
</feature>
<dbReference type="Pfam" id="PF02401">
    <property type="entry name" value="LYTB"/>
    <property type="match status" value="1"/>
</dbReference>
<gene>
    <name evidence="6" type="primary">ispH</name>
    <name evidence="9" type="ORF">CLCHR_44040</name>
    <name evidence="8" type="ORF">GKZ28_19505</name>
</gene>
<dbReference type="CDD" id="cd13944">
    <property type="entry name" value="lytB_ispH"/>
    <property type="match status" value="1"/>
</dbReference>
<dbReference type="GO" id="GO:0051539">
    <property type="term" value="F:4 iron, 4 sulfur cluster binding"/>
    <property type="evidence" value="ECO:0007669"/>
    <property type="project" value="UniProtKB-UniRule"/>
</dbReference>
<dbReference type="InterPro" id="IPR003451">
    <property type="entry name" value="LytB/IspH"/>
</dbReference>
<keyword evidence="1 6" id="KW-0004">4Fe-4S</keyword>
<feature type="binding site" evidence="6">
    <location>
        <position position="99"/>
    </location>
    <ligand>
        <name>[4Fe-4S] cluster</name>
        <dbReference type="ChEBI" id="CHEBI:49883"/>
    </ligand>
</feature>
<keyword evidence="10" id="KW-1185">Reference proteome</keyword>
<feature type="binding site" evidence="6">
    <location>
        <position position="219"/>
    </location>
    <ligand>
        <name>dimethylallyl diphosphate</name>
        <dbReference type="ChEBI" id="CHEBI:57623"/>
    </ligand>
</feature>
<reference evidence="8" key="2">
    <citation type="submission" date="2019-12" db="EMBL/GenBank/DDBJ databases">
        <title>Microbes associate with the intestines of laboratory mice.</title>
        <authorList>
            <person name="Navarre W."/>
            <person name="Wong E."/>
        </authorList>
    </citation>
    <scope>NUCLEOTIDE SEQUENCE</scope>
    <source>
        <strain evidence="8">NM79_F5</strain>
    </source>
</reference>
<feature type="binding site" evidence="6">
    <location>
        <position position="127"/>
    </location>
    <ligand>
        <name>(2E)-4-hydroxy-3-methylbut-2-enyl diphosphate</name>
        <dbReference type="ChEBI" id="CHEBI:128753"/>
    </ligand>
</feature>
<feature type="binding site" evidence="6">
    <location>
        <position position="163"/>
    </location>
    <ligand>
        <name>(2E)-4-hydroxy-3-methylbut-2-enyl diphosphate</name>
        <dbReference type="ChEBI" id="CHEBI:128753"/>
    </ligand>
</feature>
<comment type="pathway">
    <text evidence="6">Isoprenoid biosynthesis; dimethylallyl diphosphate biosynthesis; dimethylallyl diphosphate from (2E)-4-hydroxy-3-methylbutenyl diphosphate: step 1/1.</text>
</comment>
<dbReference type="InterPro" id="IPR012340">
    <property type="entry name" value="NA-bd_OB-fold"/>
</dbReference>
<feature type="domain" description="S1 motif" evidence="7">
    <location>
        <begin position="478"/>
        <end position="546"/>
    </location>
</feature>
<dbReference type="CDD" id="cd04465">
    <property type="entry name" value="S1_RPS1_repeat_ec2_hs2"/>
    <property type="match status" value="1"/>
</dbReference>
<feature type="binding site" evidence="6">
    <location>
        <position position="42"/>
    </location>
    <ligand>
        <name>(2E)-4-hydroxy-3-methylbut-2-enyl diphosphate</name>
        <dbReference type="ChEBI" id="CHEBI:128753"/>
    </ligand>
</feature>
<organism evidence="9 10">
    <name type="scientific">Clostridium chromiireducens</name>
    <dbReference type="NCBI Taxonomy" id="225345"/>
    <lineage>
        <taxon>Bacteria</taxon>
        <taxon>Bacillati</taxon>
        <taxon>Bacillota</taxon>
        <taxon>Clostridia</taxon>
        <taxon>Eubacteriales</taxon>
        <taxon>Clostridiaceae</taxon>
        <taxon>Clostridium</taxon>
    </lineage>
</organism>
<name>A0A1V4ID72_9CLOT</name>
<dbReference type="Gene3D" id="2.40.50.140">
    <property type="entry name" value="Nucleic acid-binding proteins"/>
    <property type="match status" value="3"/>
</dbReference>
<dbReference type="GO" id="GO:0046872">
    <property type="term" value="F:metal ion binding"/>
    <property type="evidence" value="ECO:0007669"/>
    <property type="project" value="UniProtKB-KW"/>
</dbReference>
<dbReference type="GO" id="GO:0019288">
    <property type="term" value="P:isopentenyl diphosphate biosynthetic process, methylerythritol 4-phosphate pathway"/>
    <property type="evidence" value="ECO:0007669"/>
    <property type="project" value="UniProtKB-UniRule"/>
</dbReference>
<dbReference type="GO" id="GO:0051745">
    <property type="term" value="F:4-hydroxy-3-methylbut-2-enyl diphosphate reductase activity"/>
    <property type="evidence" value="ECO:0007669"/>
    <property type="project" value="UniProtKB-UniRule"/>
</dbReference>
<dbReference type="SUPFAM" id="SSF50249">
    <property type="entry name" value="Nucleic acid-binding proteins"/>
    <property type="match status" value="4"/>
</dbReference>